<dbReference type="GO" id="GO:0003700">
    <property type="term" value="F:DNA-binding transcription factor activity"/>
    <property type="evidence" value="ECO:0007669"/>
    <property type="project" value="InterPro"/>
</dbReference>
<dbReference type="STRING" id="573321.SAMN04488505_10411"/>
<accession>A0A1H7XCM6</accession>
<keyword evidence="4" id="KW-0804">Transcription</keyword>
<dbReference type="Pfam" id="PF03466">
    <property type="entry name" value="LysR_substrate"/>
    <property type="match status" value="1"/>
</dbReference>
<sequence length="299" mass="34677">MLLDLEWFRTFKTIYETGSLTATAQTLYISQPGASLHLNSLEAYVGYKLFDRSARKMVATDRAKVLYNFISDALNKLEAAEEHFHKSADTNKSNINIGMCLETFQFTLEQYISELPFNVSIKFGEYPEMQHELDNGLLDLIITPQKGNQPNLEYKPFSKERIVLVSGEKQDSKPFEQLVKKKKYADAASWLKQQVWYSTATDMENLRKFWQTNFNNHPDFRPNYIVPNKCSIVRCLSNRTGFAVIPDFLCRNELQTGKLKLVWEGHTVLENTLYFGKRKRTMFAKEISLIEGFFKEQAV</sequence>
<name>A0A1H7XCM6_9BACT</name>
<evidence type="ECO:0000313" key="6">
    <source>
        <dbReference type="EMBL" id="SEM30769.1"/>
    </source>
</evidence>
<dbReference type="PROSITE" id="PS50931">
    <property type="entry name" value="HTH_LYSR"/>
    <property type="match status" value="1"/>
</dbReference>
<dbReference type="InterPro" id="IPR005119">
    <property type="entry name" value="LysR_subst-bd"/>
</dbReference>
<dbReference type="InterPro" id="IPR000847">
    <property type="entry name" value="LysR_HTH_N"/>
</dbReference>
<dbReference type="PRINTS" id="PR00039">
    <property type="entry name" value="HTHLYSR"/>
</dbReference>
<dbReference type="OrthoDB" id="646694at2"/>
<evidence type="ECO:0000259" key="5">
    <source>
        <dbReference type="PROSITE" id="PS50931"/>
    </source>
</evidence>
<evidence type="ECO:0000256" key="1">
    <source>
        <dbReference type="ARBA" id="ARBA00009437"/>
    </source>
</evidence>
<keyword evidence="3 6" id="KW-0238">DNA-binding</keyword>
<dbReference type="Gene3D" id="1.10.10.10">
    <property type="entry name" value="Winged helix-like DNA-binding domain superfamily/Winged helix DNA-binding domain"/>
    <property type="match status" value="1"/>
</dbReference>
<dbReference type="RefSeq" id="WP_089914303.1">
    <property type="nucleotide sequence ID" value="NZ_FOBB01000004.1"/>
</dbReference>
<evidence type="ECO:0000313" key="7">
    <source>
        <dbReference type="Proteomes" id="UP000198984"/>
    </source>
</evidence>
<evidence type="ECO:0000256" key="2">
    <source>
        <dbReference type="ARBA" id="ARBA00023015"/>
    </source>
</evidence>
<evidence type="ECO:0000256" key="3">
    <source>
        <dbReference type="ARBA" id="ARBA00023125"/>
    </source>
</evidence>
<organism evidence="6 7">
    <name type="scientific">Chitinophaga rupis</name>
    <dbReference type="NCBI Taxonomy" id="573321"/>
    <lineage>
        <taxon>Bacteria</taxon>
        <taxon>Pseudomonadati</taxon>
        <taxon>Bacteroidota</taxon>
        <taxon>Chitinophagia</taxon>
        <taxon>Chitinophagales</taxon>
        <taxon>Chitinophagaceae</taxon>
        <taxon>Chitinophaga</taxon>
    </lineage>
</organism>
<keyword evidence="2" id="KW-0805">Transcription regulation</keyword>
<gene>
    <name evidence="6" type="ORF">SAMN04488505_10411</name>
</gene>
<dbReference type="Proteomes" id="UP000198984">
    <property type="component" value="Unassembled WGS sequence"/>
</dbReference>
<dbReference type="InterPro" id="IPR036390">
    <property type="entry name" value="WH_DNA-bd_sf"/>
</dbReference>
<dbReference type="SUPFAM" id="SSF46785">
    <property type="entry name" value="Winged helix' DNA-binding domain"/>
    <property type="match status" value="1"/>
</dbReference>
<keyword evidence="7" id="KW-1185">Reference proteome</keyword>
<feature type="domain" description="HTH lysR-type" evidence="5">
    <location>
        <begin position="3"/>
        <end position="60"/>
    </location>
</feature>
<dbReference type="AlphaFoldDB" id="A0A1H7XCM6"/>
<dbReference type="PANTHER" id="PTHR30126">
    <property type="entry name" value="HTH-TYPE TRANSCRIPTIONAL REGULATOR"/>
    <property type="match status" value="1"/>
</dbReference>
<dbReference type="PANTHER" id="PTHR30126:SF64">
    <property type="entry name" value="HTH-TYPE TRANSCRIPTIONAL REGULATOR CITR"/>
    <property type="match status" value="1"/>
</dbReference>
<comment type="similarity">
    <text evidence="1">Belongs to the LysR transcriptional regulatory family.</text>
</comment>
<dbReference type="GO" id="GO:0000976">
    <property type="term" value="F:transcription cis-regulatory region binding"/>
    <property type="evidence" value="ECO:0007669"/>
    <property type="project" value="TreeGrafter"/>
</dbReference>
<protein>
    <submittedName>
        <fullName evidence="6">DNA-binding transcriptional regulator, LysR family</fullName>
    </submittedName>
</protein>
<dbReference type="InterPro" id="IPR036388">
    <property type="entry name" value="WH-like_DNA-bd_sf"/>
</dbReference>
<dbReference type="SUPFAM" id="SSF53850">
    <property type="entry name" value="Periplasmic binding protein-like II"/>
    <property type="match status" value="1"/>
</dbReference>
<dbReference type="Pfam" id="PF00126">
    <property type="entry name" value="HTH_1"/>
    <property type="match status" value="1"/>
</dbReference>
<dbReference type="EMBL" id="FOBB01000004">
    <property type="protein sequence ID" value="SEM30769.1"/>
    <property type="molecule type" value="Genomic_DNA"/>
</dbReference>
<reference evidence="6 7" key="1">
    <citation type="submission" date="2016-10" db="EMBL/GenBank/DDBJ databases">
        <authorList>
            <person name="de Groot N.N."/>
        </authorList>
    </citation>
    <scope>NUCLEOTIDE SEQUENCE [LARGE SCALE GENOMIC DNA]</scope>
    <source>
        <strain evidence="6 7">DSM 21039</strain>
    </source>
</reference>
<evidence type="ECO:0000256" key="4">
    <source>
        <dbReference type="ARBA" id="ARBA00023163"/>
    </source>
</evidence>
<proteinExistence type="inferred from homology"/>